<evidence type="ECO:0000313" key="13">
    <source>
        <dbReference type="EMBL" id="UWX74281.1"/>
    </source>
</evidence>
<dbReference type="GO" id="GO:0005524">
    <property type="term" value="F:ATP binding"/>
    <property type="evidence" value="ECO:0007669"/>
    <property type="project" value="UniProtKB-KW"/>
</dbReference>
<keyword evidence="12" id="KW-0436">Ligase</keyword>
<sequence length="665" mass="75521">MCGIAGFISMRPGALPNADFIKPMLARIHHRGPDEVGYFVDDHVAMGTVRLSIIDLASGTQPLGDASGRYWICFNGELYNYRELRTELQAQGRVFHTQSDTEVMLQAWLQWGEGCLRRFNGAFGFAIYDTQEHSLFLARDRFGKRPLFVAEHDGMLMFASEMKAFLAIDGFSFEPDVGQLSSIFAQWTPLPHQTGFRGIRQLPMAGFLRVRHGELHEGRYEQLDFVPRHEVGSEAEAIEQVRHALTESVRLRMRSDVEVGVYLSGGLDSTVVTQLAGGMSDHPLHTFSVAFEDKYFDESEHQHEVSRFLGTRHSAITIGHADIVQAFPEAVYHAEIPAFRTAFVPMFLLSRAVRDRGIKVVLSGEGADEAFLGYDLFKETLLRSNWNAYDNAERKRQLSRMYPYLRHFGADESTRLLGLFQQFSEERLPGLFSHEIRFQNGRFANRLLKRDSDADPFAELLAYTAEDPHFAGLSPVEKAQWLEFKTLLPGYLLSTQGERMSMANSVENRCPFLDPEVVALSAAVNLRFDDGSNEKYLVKKAFESVIPRSITTKSKHPYRAPDSAAFVDHRADYLELLLSENELKKVPHLDARFAQALTRKIFDSEPGRISTRENQTFIYLLSTAMLHRQYVRREGLPPMPLDRVDRVLSRVVDRRSAICSGVEHV</sequence>
<feature type="domain" description="Glutamine amidotransferase type-2" evidence="11">
    <location>
        <begin position="2"/>
        <end position="213"/>
    </location>
</feature>
<organism evidence="12 14">
    <name type="scientific">Burkholderia gladioli</name>
    <name type="common">Pseudomonas marginata</name>
    <name type="synonym">Phytomonas marginata</name>
    <dbReference type="NCBI Taxonomy" id="28095"/>
    <lineage>
        <taxon>Bacteria</taxon>
        <taxon>Pseudomonadati</taxon>
        <taxon>Pseudomonadota</taxon>
        <taxon>Betaproteobacteria</taxon>
        <taxon>Burkholderiales</taxon>
        <taxon>Burkholderiaceae</taxon>
        <taxon>Burkholderia</taxon>
    </lineage>
</organism>
<evidence type="ECO:0000256" key="10">
    <source>
        <dbReference type="PIRSR" id="PIRSR001589-3"/>
    </source>
</evidence>
<dbReference type="GO" id="GO:0006529">
    <property type="term" value="P:asparagine biosynthetic process"/>
    <property type="evidence" value="ECO:0007669"/>
    <property type="project" value="UniProtKB-KW"/>
</dbReference>
<dbReference type="PANTHER" id="PTHR43284">
    <property type="entry name" value="ASPARAGINE SYNTHETASE (GLUTAMINE-HYDROLYZING)"/>
    <property type="match status" value="1"/>
</dbReference>
<keyword evidence="6 8" id="KW-0315">Glutamine amidotransferase</keyword>
<dbReference type="InterPro" id="IPR001962">
    <property type="entry name" value="Asn_synthase"/>
</dbReference>
<dbReference type="GO" id="GO:0004066">
    <property type="term" value="F:asparagine synthase (glutamine-hydrolyzing) activity"/>
    <property type="evidence" value="ECO:0007669"/>
    <property type="project" value="UniProtKB-EC"/>
</dbReference>
<dbReference type="SUPFAM" id="SSF56235">
    <property type="entry name" value="N-terminal nucleophile aminohydrolases (Ntn hydrolases)"/>
    <property type="match status" value="1"/>
</dbReference>
<dbReference type="Pfam" id="PF13537">
    <property type="entry name" value="GATase_7"/>
    <property type="match status" value="1"/>
</dbReference>
<reference evidence="13" key="2">
    <citation type="submission" date="2022-09" db="EMBL/GenBank/DDBJ databases">
        <title>Genomic of Burkholderia gladioli.</title>
        <authorList>
            <person name="Wu H."/>
        </authorList>
    </citation>
    <scope>NUCLEOTIDE SEQUENCE</scope>
    <source>
        <strain evidence="13">ZN-S4</strain>
    </source>
</reference>
<evidence type="ECO:0000256" key="6">
    <source>
        <dbReference type="ARBA" id="ARBA00022962"/>
    </source>
</evidence>
<evidence type="ECO:0000313" key="14">
    <source>
        <dbReference type="Proteomes" id="UP000029590"/>
    </source>
</evidence>
<dbReference type="AlphaFoldDB" id="A0AAW3F102"/>
<comment type="pathway">
    <text evidence="1">Amino-acid biosynthesis; L-asparagine biosynthesis; L-asparagine from L-aspartate (L-Gln route): step 1/1.</text>
</comment>
<dbReference type="InterPro" id="IPR051786">
    <property type="entry name" value="ASN_synthetase/amidase"/>
</dbReference>
<dbReference type="GO" id="GO:0005829">
    <property type="term" value="C:cytosol"/>
    <property type="evidence" value="ECO:0007669"/>
    <property type="project" value="TreeGrafter"/>
</dbReference>
<evidence type="ECO:0000313" key="12">
    <source>
        <dbReference type="EMBL" id="KGC14093.1"/>
    </source>
</evidence>
<evidence type="ECO:0000256" key="4">
    <source>
        <dbReference type="ARBA" id="ARBA00022741"/>
    </source>
</evidence>
<evidence type="ECO:0000256" key="8">
    <source>
        <dbReference type="PIRSR" id="PIRSR001589-1"/>
    </source>
</evidence>
<dbReference type="Proteomes" id="UP000029590">
    <property type="component" value="Unassembled WGS sequence"/>
</dbReference>
<dbReference type="EMBL" id="JPGG01000016">
    <property type="protein sequence ID" value="KGC14093.1"/>
    <property type="molecule type" value="Genomic_DNA"/>
</dbReference>
<dbReference type="Gene3D" id="3.60.20.10">
    <property type="entry name" value="Glutamine Phosphoribosylpyrophosphate, subunit 1, domain 1"/>
    <property type="match status" value="1"/>
</dbReference>
<evidence type="ECO:0000256" key="3">
    <source>
        <dbReference type="ARBA" id="ARBA00012737"/>
    </source>
</evidence>
<dbReference type="InterPro" id="IPR033738">
    <property type="entry name" value="AsnB_N"/>
</dbReference>
<dbReference type="PROSITE" id="PS51278">
    <property type="entry name" value="GATASE_TYPE_2"/>
    <property type="match status" value="1"/>
</dbReference>
<feature type="site" description="Important for beta-aspartyl-AMP intermediate formation" evidence="10">
    <location>
        <position position="365"/>
    </location>
</feature>
<dbReference type="Proteomes" id="UP001059745">
    <property type="component" value="Chromosome 2"/>
</dbReference>
<evidence type="ECO:0000256" key="7">
    <source>
        <dbReference type="ARBA" id="ARBA00048741"/>
    </source>
</evidence>
<protein>
    <recommendedName>
        <fullName evidence="3">asparagine synthase (glutamine-hydrolyzing)</fullName>
        <ecNumber evidence="3">6.3.5.4</ecNumber>
    </recommendedName>
</protein>
<comment type="catalytic activity">
    <reaction evidence="7">
        <text>L-aspartate + L-glutamine + ATP + H2O = L-asparagine + L-glutamate + AMP + diphosphate + H(+)</text>
        <dbReference type="Rhea" id="RHEA:12228"/>
        <dbReference type="ChEBI" id="CHEBI:15377"/>
        <dbReference type="ChEBI" id="CHEBI:15378"/>
        <dbReference type="ChEBI" id="CHEBI:29985"/>
        <dbReference type="ChEBI" id="CHEBI:29991"/>
        <dbReference type="ChEBI" id="CHEBI:30616"/>
        <dbReference type="ChEBI" id="CHEBI:33019"/>
        <dbReference type="ChEBI" id="CHEBI:58048"/>
        <dbReference type="ChEBI" id="CHEBI:58359"/>
        <dbReference type="ChEBI" id="CHEBI:456215"/>
        <dbReference type="EC" id="6.3.5.4"/>
    </reaction>
</comment>
<feature type="binding site" evidence="9">
    <location>
        <begin position="363"/>
        <end position="364"/>
    </location>
    <ligand>
        <name>ATP</name>
        <dbReference type="ChEBI" id="CHEBI:30616"/>
    </ligand>
</feature>
<dbReference type="RefSeq" id="WP_036055452.1">
    <property type="nucleotide sequence ID" value="NZ_CADEPT010000006.1"/>
</dbReference>
<dbReference type="PIRSF" id="PIRSF001589">
    <property type="entry name" value="Asn_synthetase_glu-h"/>
    <property type="match status" value="1"/>
</dbReference>
<evidence type="ECO:0000256" key="1">
    <source>
        <dbReference type="ARBA" id="ARBA00005187"/>
    </source>
</evidence>
<dbReference type="GeneID" id="66462828"/>
<comment type="similarity">
    <text evidence="2">Belongs to the asparagine synthetase family.</text>
</comment>
<gene>
    <name evidence="12" type="primary">asnB</name>
    <name evidence="12" type="ORF">DM48_1492</name>
    <name evidence="13" type="ORF">NYZ96_22385</name>
</gene>
<dbReference type="InterPro" id="IPR006426">
    <property type="entry name" value="Asn_synth_AEB"/>
</dbReference>
<evidence type="ECO:0000256" key="9">
    <source>
        <dbReference type="PIRSR" id="PIRSR001589-2"/>
    </source>
</evidence>
<dbReference type="NCBIfam" id="TIGR01536">
    <property type="entry name" value="asn_synth_AEB"/>
    <property type="match status" value="1"/>
</dbReference>
<dbReference type="Gene3D" id="3.40.50.620">
    <property type="entry name" value="HUPs"/>
    <property type="match status" value="2"/>
</dbReference>
<dbReference type="PANTHER" id="PTHR43284:SF1">
    <property type="entry name" value="ASPARAGINE SYNTHETASE"/>
    <property type="match status" value="1"/>
</dbReference>
<evidence type="ECO:0000256" key="5">
    <source>
        <dbReference type="ARBA" id="ARBA00022840"/>
    </source>
</evidence>
<dbReference type="CDD" id="cd00712">
    <property type="entry name" value="AsnB"/>
    <property type="match status" value="1"/>
</dbReference>
<evidence type="ECO:0000259" key="11">
    <source>
        <dbReference type="PROSITE" id="PS51278"/>
    </source>
</evidence>
<dbReference type="CDD" id="cd01991">
    <property type="entry name" value="Asn_synthase_B_C"/>
    <property type="match status" value="1"/>
</dbReference>
<feature type="active site" description="For GATase activity" evidence="8">
    <location>
        <position position="2"/>
    </location>
</feature>
<keyword evidence="8" id="KW-0061">Asparagine biosynthesis</keyword>
<dbReference type="EMBL" id="CP104215">
    <property type="protein sequence ID" value="UWX74281.1"/>
    <property type="molecule type" value="Genomic_DNA"/>
</dbReference>
<evidence type="ECO:0000256" key="2">
    <source>
        <dbReference type="ARBA" id="ARBA00005752"/>
    </source>
</evidence>
<accession>A0AAW3F102</accession>
<dbReference type="SUPFAM" id="SSF52402">
    <property type="entry name" value="Adenine nucleotide alpha hydrolases-like"/>
    <property type="match status" value="1"/>
</dbReference>
<reference evidence="12 14" key="1">
    <citation type="submission" date="2014-04" db="EMBL/GenBank/DDBJ databases">
        <authorList>
            <person name="Bishop-Lilly K.A."/>
            <person name="Broomall S.M."/>
            <person name="Chain P.S."/>
            <person name="Chertkov O."/>
            <person name="Coyne S.R."/>
            <person name="Daligault H.E."/>
            <person name="Davenport K.W."/>
            <person name="Erkkila T."/>
            <person name="Frey K.G."/>
            <person name="Gibbons H.S."/>
            <person name="Gu W."/>
            <person name="Jaissle J."/>
            <person name="Johnson S.L."/>
            <person name="Koroleva G.I."/>
            <person name="Ladner J.T."/>
            <person name="Lo C.-C."/>
            <person name="Minogue T.D."/>
            <person name="Munk C."/>
            <person name="Palacios G.F."/>
            <person name="Redden C.L."/>
            <person name="Rosenzweig C.N."/>
            <person name="Scholz M.B."/>
            <person name="Teshima H."/>
            <person name="Xu Y."/>
        </authorList>
    </citation>
    <scope>NUCLEOTIDE SEQUENCE [LARGE SCALE GENOMIC DNA]</scope>
    <source>
        <strain evidence="14">gladioli</strain>
        <strain evidence="12">Gladioli</strain>
    </source>
</reference>
<feature type="binding site" evidence="9">
    <location>
        <position position="289"/>
    </location>
    <ligand>
        <name>ATP</name>
        <dbReference type="ChEBI" id="CHEBI:30616"/>
    </ligand>
</feature>
<proteinExistence type="inferred from homology"/>
<dbReference type="EC" id="6.3.5.4" evidence="3"/>
<keyword evidence="8" id="KW-0028">Amino-acid biosynthesis</keyword>
<keyword evidence="4 9" id="KW-0547">Nucleotide-binding</keyword>
<name>A0AAW3F102_BURGA</name>
<keyword evidence="5 9" id="KW-0067">ATP-binding</keyword>
<dbReference type="Pfam" id="PF00733">
    <property type="entry name" value="Asn_synthase"/>
    <property type="match status" value="1"/>
</dbReference>
<feature type="binding site" evidence="9">
    <location>
        <position position="100"/>
    </location>
    <ligand>
        <name>L-glutamine</name>
        <dbReference type="ChEBI" id="CHEBI:58359"/>
    </ligand>
</feature>
<dbReference type="InterPro" id="IPR017932">
    <property type="entry name" value="GATase_2_dom"/>
</dbReference>
<dbReference type="InterPro" id="IPR014729">
    <property type="entry name" value="Rossmann-like_a/b/a_fold"/>
</dbReference>
<dbReference type="KEGG" id="bgo:BM43_6273"/>
<dbReference type="InterPro" id="IPR029055">
    <property type="entry name" value="Ntn_hydrolases_N"/>
</dbReference>